<organism evidence="1 2">
    <name type="scientific">Rhodopirellula europaea SH398</name>
    <dbReference type="NCBI Taxonomy" id="1263868"/>
    <lineage>
        <taxon>Bacteria</taxon>
        <taxon>Pseudomonadati</taxon>
        <taxon>Planctomycetota</taxon>
        <taxon>Planctomycetia</taxon>
        <taxon>Pirellulales</taxon>
        <taxon>Pirellulaceae</taxon>
        <taxon>Rhodopirellula</taxon>
    </lineage>
</organism>
<name>M5SBH1_9BACT</name>
<dbReference type="EMBL" id="ANOF01000142">
    <property type="protein sequence ID" value="EMI25037.1"/>
    <property type="molecule type" value="Genomic_DNA"/>
</dbReference>
<dbReference type="AlphaFoldDB" id="M5SBH1"/>
<proteinExistence type="predicted"/>
<evidence type="ECO:0000313" key="2">
    <source>
        <dbReference type="Proteomes" id="UP000011996"/>
    </source>
</evidence>
<accession>M5SBH1</accession>
<sequence length="51" mass="5915">METPISAHCVARDRNLFAFSGHIGEPETLIFRPNQSIRLRYFRKASCLHVQ</sequence>
<evidence type="ECO:0000313" key="1">
    <source>
        <dbReference type="EMBL" id="EMI25037.1"/>
    </source>
</evidence>
<comment type="caution">
    <text evidence="1">The sequence shown here is derived from an EMBL/GenBank/DDBJ whole genome shotgun (WGS) entry which is preliminary data.</text>
</comment>
<reference evidence="1 2" key="1">
    <citation type="journal article" date="2013" name="Mar. Genomics">
        <title>Expression of sulfatases in Rhodopirellula baltica and the diversity of sulfatases in the genus Rhodopirellula.</title>
        <authorList>
            <person name="Wegner C.E."/>
            <person name="Richter-Heitmann T."/>
            <person name="Klindworth A."/>
            <person name="Klockow C."/>
            <person name="Richter M."/>
            <person name="Achstetter T."/>
            <person name="Glockner F.O."/>
            <person name="Harder J."/>
        </authorList>
    </citation>
    <scope>NUCLEOTIDE SEQUENCE [LARGE SCALE GENOMIC DNA]</scope>
    <source>
        <strain evidence="1 2">SH398</strain>
    </source>
</reference>
<dbReference type="STRING" id="1263868.RESH_04395"/>
<gene>
    <name evidence="1" type="ORF">RESH_04395</name>
</gene>
<protein>
    <submittedName>
        <fullName evidence="1">Uncharacterized protein</fullName>
    </submittedName>
</protein>
<dbReference type="Proteomes" id="UP000011996">
    <property type="component" value="Unassembled WGS sequence"/>
</dbReference>